<dbReference type="GO" id="GO:0009279">
    <property type="term" value="C:cell outer membrane"/>
    <property type="evidence" value="ECO:0007669"/>
    <property type="project" value="UniProtKB-SubCell"/>
</dbReference>
<dbReference type="RefSeq" id="WP_160988199.1">
    <property type="nucleotide sequence ID" value="NZ_WWCO01000001.1"/>
</dbReference>
<feature type="signal peptide" evidence="3">
    <location>
        <begin position="1"/>
        <end position="22"/>
    </location>
</feature>
<protein>
    <submittedName>
        <fullName evidence="6">Outer membrane beta-barrel protein</fullName>
    </submittedName>
</protein>
<evidence type="ECO:0000259" key="4">
    <source>
        <dbReference type="Pfam" id="PF13505"/>
    </source>
</evidence>
<reference evidence="7 8" key="1">
    <citation type="submission" date="2019-12" db="EMBL/GenBank/DDBJ databases">
        <title>Novel species isolated from a subtropical stream in China.</title>
        <authorList>
            <person name="Lu H."/>
        </authorList>
    </citation>
    <scope>NUCLEOTIDE SEQUENCE [LARGE SCALE GENOMIC DNA]</scope>
    <source>
        <strain evidence="6 8">FT50W</strain>
        <strain evidence="5 7">FT94W</strain>
    </source>
</reference>
<proteinExistence type="predicted"/>
<evidence type="ECO:0000256" key="1">
    <source>
        <dbReference type="ARBA" id="ARBA00004442"/>
    </source>
</evidence>
<feature type="chain" id="PRO_5026662755" evidence="3">
    <location>
        <begin position="23"/>
        <end position="178"/>
    </location>
</feature>
<feature type="domain" description="Outer membrane protein beta-barrel" evidence="4">
    <location>
        <begin position="9"/>
        <end position="178"/>
    </location>
</feature>
<evidence type="ECO:0000256" key="3">
    <source>
        <dbReference type="SAM" id="SignalP"/>
    </source>
</evidence>
<keyword evidence="2 3" id="KW-0732">Signal</keyword>
<accession>A0A6L8MES7</accession>
<dbReference type="InterPro" id="IPR011250">
    <property type="entry name" value="OMP/PagP_B-barrel"/>
</dbReference>
<dbReference type="AlphaFoldDB" id="A0A6L8MES7"/>
<evidence type="ECO:0000256" key="2">
    <source>
        <dbReference type="ARBA" id="ARBA00022729"/>
    </source>
</evidence>
<sequence length="178" mass="19042">MKVVPAVLITLSALSLSGLAAAAEQSPWYVGGEVGAQTSRVHGPSGRAYVGYELGSGLRDPEERHAVEVAVFTRGLADNGHEARANSIAINWATLLKVTDNVSVSGRLGAHYTTSTLRHSPQWSETENRPGVFAGVGLAYRLTPQVAITTEVTYMPLHVTERIKSKTPVVTIGLRYGF</sequence>
<name>A0A6L8MES7_9BURK</name>
<gene>
    <name evidence="5" type="ORF">GTP38_00215</name>
    <name evidence="6" type="ORF">GTP44_02535</name>
</gene>
<evidence type="ECO:0000313" key="6">
    <source>
        <dbReference type="EMBL" id="MYM80839.1"/>
    </source>
</evidence>
<organism evidence="6 8">
    <name type="scientific">Duganella lactea</name>
    <dbReference type="NCBI Taxonomy" id="2692173"/>
    <lineage>
        <taxon>Bacteria</taxon>
        <taxon>Pseudomonadati</taxon>
        <taxon>Pseudomonadota</taxon>
        <taxon>Betaproteobacteria</taxon>
        <taxon>Burkholderiales</taxon>
        <taxon>Oxalobacteraceae</taxon>
        <taxon>Telluria group</taxon>
        <taxon>Duganella</taxon>
    </lineage>
</organism>
<dbReference type="Pfam" id="PF13505">
    <property type="entry name" value="OMP_b-brl"/>
    <property type="match status" value="1"/>
</dbReference>
<dbReference type="Proteomes" id="UP000449678">
    <property type="component" value="Unassembled WGS sequence"/>
</dbReference>
<evidence type="ECO:0000313" key="8">
    <source>
        <dbReference type="Proteomes" id="UP000474565"/>
    </source>
</evidence>
<dbReference type="Gene3D" id="2.40.160.20">
    <property type="match status" value="1"/>
</dbReference>
<comment type="caution">
    <text evidence="6">The sequence shown here is derived from an EMBL/GenBank/DDBJ whole genome shotgun (WGS) entry which is preliminary data.</text>
</comment>
<evidence type="ECO:0000313" key="7">
    <source>
        <dbReference type="Proteomes" id="UP000449678"/>
    </source>
</evidence>
<dbReference type="SUPFAM" id="SSF56925">
    <property type="entry name" value="OMPA-like"/>
    <property type="match status" value="1"/>
</dbReference>
<dbReference type="EMBL" id="WWCP01000001">
    <property type="protein sequence ID" value="MYM80839.1"/>
    <property type="molecule type" value="Genomic_DNA"/>
</dbReference>
<evidence type="ECO:0000313" key="5">
    <source>
        <dbReference type="EMBL" id="MYM32773.1"/>
    </source>
</evidence>
<keyword evidence="7" id="KW-1185">Reference proteome</keyword>
<dbReference type="EMBL" id="WWCO01000001">
    <property type="protein sequence ID" value="MYM32773.1"/>
    <property type="molecule type" value="Genomic_DNA"/>
</dbReference>
<comment type="subcellular location">
    <subcellularLocation>
        <location evidence="1">Cell outer membrane</location>
    </subcellularLocation>
</comment>
<dbReference type="Proteomes" id="UP000474565">
    <property type="component" value="Unassembled WGS sequence"/>
</dbReference>
<dbReference type="InterPro" id="IPR027385">
    <property type="entry name" value="Beta-barrel_OMP"/>
</dbReference>